<protein>
    <submittedName>
        <fullName evidence="2">Uncharacterized protein</fullName>
    </submittedName>
</protein>
<sequence>MSNVLKLKEVVKEYKKAGKTLDEKLNKAEESQRQARKDRTGTQNHPS</sequence>
<evidence type="ECO:0000256" key="1">
    <source>
        <dbReference type="SAM" id="MobiDB-lite"/>
    </source>
</evidence>
<evidence type="ECO:0000313" key="2">
    <source>
        <dbReference type="EMBL" id="GAH71456.1"/>
    </source>
</evidence>
<gene>
    <name evidence="2" type="ORF">S03H2_45495</name>
</gene>
<reference evidence="2" key="1">
    <citation type="journal article" date="2014" name="Front. Microbiol.">
        <title>High frequency of phylogenetically diverse reductive dehalogenase-homologous genes in deep subseafloor sedimentary metagenomes.</title>
        <authorList>
            <person name="Kawai M."/>
            <person name="Futagami T."/>
            <person name="Toyoda A."/>
            <person name="Takaki Y."/>
            <person name="Nishi S."/>
            <person name="Hori S."/>
            <person name="Arai W."/>
            <person name="Tsubouchi T."/>
            <person name="Morono Y."/>
            <person name="Uchiyama I."/>
            <person name="Ito T."/>
            <person name="Fujiyama A."/>
            <person name="Inagaki F."/>
            <person name="Takami H."/>
        </authorList>
    </citation>
    <scope>NUCLEOTIDE SEQUENCE</scope>
    <source>
        <strain evidence="2">Expedition CK06-06</strain>
    </source>
</reference>
<dbReference type="EMBL" id="BARU01028508">
    <property type="protein sequence ID" value="GAH71456.1"/>
    <property type="molecule type" value="Genomic_DNA"/>
</dbReference>
<accession>X1HMX4</accession>
<feature type="region of interest" description="Disordered" evidence="1">
    <location>
        <begin position="23"/>
        <end position="47"/>
    </location>
</feature>
<organism evidence="2">
    <name type="scientific">marine sediment metagenome</name>
    <dbReference type="NCBI Taxonomy" id="412755"/>
    <lineage>
        <taxon>unclassified sequences</taxon>
        <taxon>metagenomes</taxon>
        <taxon>ecological metagenomes</taxon>
    </lineage>
</organism>
<proteinExistence type="predicted"/>
<dbReference type="AlphaFoldDB" id="X1HMX4"/>
<feature type="compositionally biased region" description="Basic and acidic residues" evidence="1">
    <location>
        <begin position="23"/>
        <end position="40"/>
    </location>
</feature>
<name>X1HMX4_9ZZZZ</name>
<comment type="caution">
    <text evidence="2">The sequence shown here is derived from an EMBL/GenBank/DDBJ whole genome shotgun (WGS) entry which is preliminary data.</text>
</comment>